<evidence type="ECO:0000313" key="1">
    <source>
        <dbReference type="EMBL" id="MCL9816155.1"/>
    </source>
</evidence>
<dbReference type="EMBL" id="JAKRVX010000002">
    <property type="protein sequence ID" value="MCL9816155.1"/>
    <property type="molecule type" value="Genomic_DNA"/>
</dbReference>
<gene>
    <name evidence="1" type="ORF">AArcSt2_04280</name>
</gene>
<accession>A0AAE3FWE7</accession>
<dbReference type="Proteomes" id="UP001203207">
    <property type="component" value="Unassembled WGS sequence"/>
</dbReference>
<comment type="caution">
    <text evidence="1">The sequence shown here is derived from an EMBL/GenBank/DDBJ whole genome shotgun (WGS) entry which is preliminary data.</text>
</comment>
<organism evidence="1 2">
    <name type="scientific">Natronocalculus amylovorans</name>
    <dbReference type="NCBI Taxonomy" id="2917812"/>
    <lineage>
        <taxon>Archaea</taxon>
        <taxon>Methanobacteriati</taxon>
        <taxon>Methanobacteriota</taxon>
        <taxon>Stenosarchaea group</taxon>
        <taxon>Halobacteria</taxon>
        <taxon>Halobacteriales</taxon>
        <taxon>Haloferacaceae</taxon>
        <taxon>Natronocalculus</taxon>
    </lineage>
</organism>
<keyword evidence="2" id="KW-1185">Reference proteome</keyword>
<dbReference type="AlphaFoldDB" id="A0AAE3FWE7"/>
<name>A0AAE3FWE7_9EURY</name>
<proteinExistence type="predicted"/>
<protein>
    <submittedName>
        <fullName evidence="1">Uncharacterized protein</fullName>
    </submittedName>
</protein>
<dbReference type="RefSeq" id="WP_250583184.1">
    <property type="nucleotide sequence ID" value="NZ_JAKRVX010000002.1"/>
</dbReference>
<reference evidence="1" key="2">
    <citation type="submission" date="2022-02" db="EMBL/GenBank/DDBJ databases">
        <authorList>
            <person name="Elcheninov A.G."/>
            <person name="Sorokin D.Y."/>
            <person name="Kublanov I.V."/>
        </authorList>
    </citation>
    <scope>NUCLEOTIDE SEQUENCE</scope>
    <source>
        <strain evidence="1">AArc-St2</strain>
    </source>
</reference>
<reference evidence="1" key="1">
    <citation type="journal article" date="2022" name="Syst. Appl. Microbiol.">
        <title>Natronocalculus amylovorans gen. nov., sp. nov., and Natranaeroarchaeum aerophilus sp. nov., dominant culturable amylolytic natronoarchaea from hypersaline soda lakes in southwestern Siberia.</title>
        <authorList>
            <person name="Sorokin D.Y."/>
            <person name="Elcheninov A.G."/>
            <person name="Khizhniak T.V."/>
            <person name="Koenen M."/>
            <person name="Bale N.J."/>
            <person name="Damste J.S.S."/>
            <person name="Kublanov I.V."/>
        </authorList>
    </citation>
    <scope>NUCLEOTIDE SEQUENCE</scope>
    <source>
        <strain evidence="1">AArc-St2</strain>
    </source>
</reference>
<evidence type="ECO:0000313" key="2">
    <source>
        <dbReference type="Proteomes" id="UP001203207"/>
    </source>
</evidence>
<sequence length="94" mass="10655">MSTATHEYVTTYTVEESNEAHESWIADWVLSWIDCADATEVVVERTVQNKSIEVEITVTVPPSTTDQQRACCRVQLTDRLTDQASEVTQRLHEA</sequence>